<feature type="region of interest" description="Disordered" evidence="1">
    <location>
        <begin position="59"/>
        <end position="81"/>
    </location>
</feature>
<accession>A0A9N9XSA7</accession>
<protein>
    <submittedName>
        <fullName evidence="2">Uncharacterized protein</fullName>
    </submittedName>
</protein>
<dbReference type="Proteomes" id="UP001153712">
    <property type="component" value="Chromosome 3"/>
</dbReference>
<feature type="region of interest" description="Disordered" evidence="1">
    <location>
        <begin position="111"/>
        <end position="133"/>
    </location>
</feature>
<dbReference type="AlphaFoldDB" id="A0A9N9XSA7"/>
<dbReference type="EMBL" id="OU900096">
    <property type="protein sequence ID" value="CAG9860042.1"/>
    <property type="molecule type" value="Genomic_DNA"/>
</dbReference>
<evidence type="ECO:0000313" key="3">
    <source>
        <dbReference type="Proteomes" id="UP001153712"/>
    </source>
</evidence>
<name>A0A9N9XSA7_PHYSR</name>
<gene>
    <name evidence="2" type="ORF">PHYEVI_LOCUS6400</name>
</gene>
<reference evidence="2" key="1">
    <citation type="submission" date="2022-01" db="EMBL/GenBank/DDBJ databases">
        <authorList>
            <person name="King R."/>
        </authorList>
    </citation>
    <scope>NUCLEOTIDE SEQUENCE</scope>
</reference>
<feature type="compositionally biased region" description="Polar residues" evidence="1">
    <location>
        <begin position="59"/>
        <end position="70"/>
    </location>
</feature>
<organism evidence="2 3">
    <name type="scientific">Phyllotreta striolata</name>
    <name type="common">Striped flea beetle</name>
    <name type="synonym">Crioceris striolata</name>
    <dbReference type="NCBI Taxonomy" id="444603"/>
    <lineage>
        <taxon>Eukaryota</taxon>
        <taxon>Metazoa</taxon>
        <taxon>Ecdysozoa</taxon>
        <taxon>Arthropoda</taxon>
        <taxon>Hexapoda</taxon>
        <taxon>Insecta</taxon>
        <taxon>Pterygota</taxon>
        <taxon>Neoptera</taxon>
        <taxon>Endopterygota</taxon>
        <taxon>Coleoptera</taxon>
        <taxon>Polyphaga</taxon>
        <taxon>Cucujiformia</taxon>
        <taxon>Chrysomeloidea</taxon>
        <taxon>Chrysomelidae</taxon>
        <taxon>Galerucinae</taxon>
        <taxon>Alticini</taxon>
        <taxon>Phyllotreta</taxon>
    </lineage>
</organism>
<keyword evidence="3" id="KW-1185">Reference proteome</keyword>
<dbReference type="OrthoDB" id="6784410at2759"/>
<sequence length="223" mass="24966">MSHFEDKKQFEDLLDFTKNLVRSTRSQLSKSQVELVADDLIDRAVRELYPLKKRQSVDQACSSATLNSGNTRDKNGSTEGYKMRQHKCKTCGKPPPVLYQPMNVTVSEEYIPNEKRRRRTCPSPSQNDSGKSTSELNVFEKLYALRKTHNVANDKGKKKMSAAPKLACTDSKDQKNLDNSIKHCFGSIQKALDNLKLSSDVGSSATLGYNPNVNYYSTSSLSS</sequence>
<evidence type="ECO:0000256" key="1">
    <source>
        <dbReference type="SAM" id="MobiDB-lite"/>
    </source>
</evidence>
<proteinExistence type="predicted"/>
<evidence type="ECO:0000313" key="2">
    <source>
        <dbReference type="EMBL" id="CAG9860042.1"/>
    </source>
</evidence>
<feature type="compositionally biased region" description="Polar residues" evidence="1">
    <location>
        <begin position="122"/>
        <end position="133"/>
    </location>
</feature>